<protein>
    <recommendedName>
        <fullName evidence="1">PRC-barrel domain-containing protein</fullName>
    </recommendedName>
</protein>
<sequence>MYTVNSLFGKPVIAQATGERIATVQDVVLDQPPTRVVALLIDIGGWLSTARVIRWEQVISLGDVVLVSGDPLYTTIKEDPELAALIKQAHQITGTTIITVDGTQIGTVADLSIDERGTILGYQIKQGFFQDLRGRSLLPVEQVRSFGNDAIIVEQPPQA</sequence>
<dbReference type="InterPro" id="IPR011033">
    <property type="entry name" value="PRC_barrel-like_sf"/>
</dbReference>
<keyword evidence="3" id="KW-1185">Reference proteome</keyword>
<feature type="domain" description="PRC-barrel" evidence="1">
    <location>
        <begin position="2"/>
        <end position="68"/>
    </location>
</feature>
<gene>
    <name evidence="2" type="ORF">SE18_08320</name>
</gene>
<proteinExistence type="predicted"/>
<dbReference type="STRING" id="70996.SE18_08320"/>
<dbReference type="InterPro" id="IPR027275">
    <property type="entry name" value="PRC-brl_dom"/>
</dbReference>
<dbReference type="EMBL" id="LGKP01000013">
    <property type="protein sequence ID" value="KPL90198.1"/>
    <property type="molecule type" value="Genomic_DNA"/>
</dbReference>
<dbReference type="SUPFAM" id="SSF50346">
    <property type="entry name" value="PRC-barrel domain"/>
    <property type="match status" value="2"/>
</dbReference>
<dbReference type="AlphaFoldDB" id="A0A0P6YAD3"/>
<evidence type="ECO:0000313" key="2">
    <source>
        <dbReference type="EMBL" id="KPL90198.1"/>
    </source>
</evidence>
<dbReference type="OrthoDB" id="158915at2"/>
<comment type="caution">
    <text evidence="2">The sequence shown here is derived from an EMBL/GenBank/DDBJ whole genome shotgun (WGS) entry which is preliminary data.</text>
</comment>
<reference evidence="2 3" key="1">
    <citation type="submission" date="2015-07" db="EMBL/GenBank/DDBJ databases">
        <title>Whole genome sequence of Herpetosiphon geysericola DSM 7119.</title>
        <authorList>
            <person name="Hemp J."/>
            <person name="Ward L.M."/>
            <person name="Pace L.A."/>
            <person name="Fischer W.W."/>
        </authorList>
    </citation>
    <scope>NUCLEOTIDE SEQUENCE [LARGE SCALE GENOMIC DNA]</scope>
    <source>
        <strain evidence="2 3">DSM 7119</strain>
    </source>
</reference>
<feature type="domain" description="PRC-barrel" evidence="1">
    <location>
        <begin position="89"/>
        <end position="156"/>
    </location>
</feature>
<dbReference type="Gene3D" id="2.30.30.240">
    <property type="entry name" value="PRC-barrel domain"/>
    <property type="match status" value="2"/>
</dbReference>
<dbReference type="RefSeq" id="WP_054533972.1">
    <property type="nucleotide sequence ID" value="NZ_LGKP01000013.1"/>
</dbReference>
<dbReference type="Pfam" id="PF05239">
    <property type="entry name" value="PRC"/>
    <property type="match status" value="2"/>
</dbReference>
<evidence type="ECO:0000259" key="1">
    <source>
        <dbReference type="Pfam" id="PF05239"/>
    </source>
</evidence>
<evidence type="ECO:0000313" key="3">
    <source>
        <dbReference type="Proteomes" id="UP000050277"/>
    </source>
</evidence>
<name>A0A0P6YAD3_9CHLR</name>
<organism evidence="2 3">
    <name type="scientific">Herpetosiphon geysericola</name>
    <dbReference type="NCBI Taxonomy" id="70996"/>
    <lineage>
        <taxon>Bacteria</taxon>
        <taxon>Bacillati</taxon>
        <taxon>Chloroflexota</taxon>
        <taxon>Chloroflexia</taxon>
        <taxon>Herpetosiphonales</taxon>
        <taxon>Herpetosiphonaceae</taxon>
        <taxon>Herpetosiphon</taxon>
    </lineage>
</organism>
<accession>A0A0P6YAD3</accession>
<dbReference type="Proteomes" id="UP000050277">
    <property type="component" value="Unassembled WGS sequence"/>
</dbReference>